<dbReference type="EMBL" id="CP062941">
    <property type="protein sequence ID" value="QOL49063.1"/>
    <property type="molecule type" value="Genomic_DNA"/>
</dbReference>
<reference evidence="30 31" key="1">
    <citation type="submission" date="2020-10" db="EMBL/GenBank/DDBJ databases">
        <title>Genome sequencing of Massilia sp. LPB0304.</title>
        <authorList>
            <person name="Kim J."/>
        </authorList>
    </citation>
    <scope>NUCLEOTIDE SEQUENCE [LARGE SCALE GENOMIC DNA]</scope>
    <source>
        <strain evidence="30 31">LPB0304</strain>
    </source>
</reference>
<evidence type="ECO:0000256" key="15">
    <source>
        <dbReference type="ARBA" id="ARBA00023136"/>
    </source>
</evidence>
<dbReference type="PROSITE" id="PS50109">
    <property type="entry name" value="HIS_KIN"/>
    <property type="match status" value="1"/>
</dbReference>
<feature type="coiled-coil region" evidence="22">
    <location>
        <begin position="1027"/>
        <end position="1054"/>
    </location>
</feature>
<dbReference type="CDD" id="cd00130">
    <property type="entry name" value="PAS"/>
    <property type="match status" value="4"/>
</dbReference>
<dbReference type="SUPFAM" id="SSF52172">
    <property type="entry name" value="CheY-like"/>
    <property type="match status" value="2"/>
</dbReference>
<sequence>MRKLRPHQAAGILVSLLGLVVMAGWWTGQTRLVHLTPNYFPMLFNVALSFFVAGGALVLPESRPGLRERGQQAAGLLVAALAATIGLQDVLGTDFGIDQLFVTQWFDDGNPHPGRMAPLTSAGFILTGACLMLMQRLRSSRAAQLALQVLVHGILAAGIFSLVGYSLKLELLYNWYRFARMAPHTAIGFILLGAGLWALWFRTLKLNGVYADREDKRIAAFATLILFVLAFTGGLAGFVLSIQRTEASLKQNLEAALANRTQLLEIVLDDRVKLARALASDPSLLASLQEIAAHPARDRAAALAKMDLHVMGDMDAGMAVLAADGAAILQRGHLVREARLALPLRQGATLLWDEHAIMQVDVPVIYKGKRFGTLVLQNAMPAIDKLLADASLLGKTGDIIMCAALSAGQMRCLPTRLVLSGYPVIDRVTKGQPWPASRALDGQAGVVTLADGRGQQVIAAHGPVRGFGLGVVVKQDTAELFAQIRAQMTDLLVLLTLLVAASLLLLRWQLVPLVTSLLAAKRKADINEARIRSVVDNVADGLITIDEQGRIESINPAAAAMFGYELDEAAGCHFEMLIPARFRRNHARIMADYARTGTASIIGGAAIDVHGQRKDGSEFPMQIAIREMRVEGQRLFVGIVRDISRRRHAEQEMRKAEERFRLVSQATNDVVWDLDFATEQTWWNEGLIHQFGYRPEEVESGPAWWRDRVHPEDREALLAVVDRELASGCRFWAQDYRFARADGSYMHIHDRAYIIRDEDGNPTRAIGAMMDVTQRKEAEARLRQSESRFSEVFNLSPVAITVTRVADGGFLDVNDALLQMLGYERHEVIGHTSLSIDFWLSPEERAAMVARIQARGSVRDFPMRARAKGGRVLDLLISVNLVELEGEAHLFCFLTNVTERKRAEEALRESEEKFRSIVETTMDWIWSIDAQGRVLYANPAVTDILGFQPEELIGTTIVDCLHPDAQREVATELSRLAAGKGTWTNLVLRWRHKDGSDRYTQSSAVPMLSEDGKLLGYRGSDHDITLLKRYEQELEDAKHKAEAANQAKSEFLANMSHEIRTPMNGVIGLTSLVLNTQLSAQQREYLGLMKSSADSLLRLLNDILDFSKMEARKLELDAVEFDVREAVGNTLKTFSASASEKGLELAYHVAPDVPALLVGDPGRLAQIIVNLAGNALKFTRQGEVVVRVAGEPQGDAGTLLHISVADSGIGMSPEQQAHIFAAFAQADSSTTRQYGGTGLGLTIVSQLVALMDGTIRVESEPGKGTTFHLAVRLGLPEHQPAPGIGQQAPALKNMPVLVVDDNRSNRLILAEILVSWGMQPVLAADGRQALAEMREQAARGTPFPLVLLDAGMPQFDGFELAKAIKASPVLAGGTVMMLSSSDASAEIARCNALGVTRFVRKPVKQSELFDAIASAASAAPAGRGGAPEHPLPLRAVPARKLNVLVAEDHHINQVLIAAILSGLGHSFSIARNGLEVLQLLEHEPPGQPFDVVLMDGQMPEMDGYQATAEIRRREQLSGRHLHIIAVTANAMKDDREVCLAAGMDDYLTKPIDTDQLIERLEATQRRPGKPGPEALPAPSAPTGAPTAFDLESALKRTRGKLTLLKQLAALFLQDLPDSLAELQLAIAAGDMRAIERLAHRLRGAAFTVSAEPLAEAANRLEQIGKNREPGRVQEAVRDLQARAAELTTELAQLTEKDL</sequence>
<dbReference type="PRINTS" id="PR00344">
    <property type="entry name" value="BCTRLSENSOR"/>
</dbReference>
<feature type="transmembrane region" description="Helical" evidence="24">
    <location>
        <begin position="39"/>
        <end position="59"/>
    </location>
</feature>
<dbReference type="InterPro" id="IPR001610">
    <property type="entry name" value="PAC"/>
</dbReference>
<proteinExistence type="predicted"/>
<feature type="coiled-coil region" evidence="22">
    <location>
        <begin position="639"/>
        <end position="666"/>
    </location>
</feature>
<dbReference type="SMART" id="SM00091">
    <property type="entry name" value="PAS"/>
    <property type="match status" value="4"/>
</dbReference>
<dbReference type="RefSeq" id="WP_193686105.1">
    <property type="nucleotide sequence ID" value="NZ_CP062941.1"/>
</dbReference>
<dbReference type="Pfam" id="PF00512">
    <property type="entry name" value="HisKA"/>
    <property type="match status" value="1"/>
</dbReference>
<dbReference type="SMART" id="SM00073">
    <property type="entry name" value="HPT"/>
    <property type="match status" value="1"/>
</dbReference>
<dbReference type="InterPro" id="IPR008207">
    <property type="entry name" value="Sig_transdc_His_kin_Hpt_dom"/>
</dbReference>
<keyword evidence="14" id="KW-0843">Virulence</keyword>
<dbReference type="Gene3D" id="3.30.450.20">
    <property type="entry name" value="PAS domain"/>
    <property type="match status" value="4"/>
</dbReference>
<evidence type="ECO:0000256" key="9">
    <source>
        <dbReference type="ARBA" id="ARBA00022741"/>
    </source>
</evidence>
<feature type="transmembrane region" description="Helical" evidence="24">
    <location>
        <begin position="116"/>
        <end position="134"/>
    </location>
</feature>
<keyword evidence="11" id="KW-0067">ATP-binding</keyword>
<feature type="transmembrane region" description="Helical" evidence="24">
    <location>
        <begin position="220"/>
        <end position="242"/>
    </location>
</feature>
<dbReference type="Pfam" id="PF08447">
    <property type="entry name" value="PAS_3"/>
    <property type="match status" value="1"/>
</dbReference>
<dbReference type="FunFam" id="1.10.287.130:FF:000002">
    <property type="entry name" value="Two-component osmosensing histidine kinase"/>
    <property type="match status" value="1"/>
</dbReference>
<dbReference type="InterPro" id="IPR003661">
    <property type="entry name" value="HisK_dim/P_dom"/>
</dbReference>
<dbReference type="Pfam" id="PF01627">
    <property type="entry name" value="Hpt"/>
    <property type="match status" value="1"/>
</dbReference>
<feature type="region of interest" description="Disordered" evidence="23">
    <location>
        <begin position="1562"/>
        <end position="1586"/>
    </location>
</feature>
<keyword evidence="9" id="KW-0547">Nucleotide-binding</keyword>
<evidence type="ECO:0000256" key="24">
    <source>
        <dbReference type="SAM" id="Phobius"/>
    </source>
</evidence>
<dbReference type="InterPro" id="IPR013655">
    <property type="entry name" value="PAS_fold_3"/>
</dbReference>
<evidence type="ECO:0000256" key="19">
    <source>
        <dbReference type="ARBA" id="ARBA00070152"/>
    </source>
</evidence>
<evidence type="ECO:0000256" key="8">
    <source>
        <dbReference type="ARBA" id="ARBA00022729"/>
    </source>
</evidence>
<dbReference type="SUPFAM" id="SSF55785">
    <property type="entry name" value="PYP-like sensor domain (PAS domain)"/>
    <property type="match status" value="4"/>
</dbReference>
<evidence type="ECO:0000256" key="21">
    <source>
        <dbReference type="PROSITE-ProRule" id="PRU00169"/>
    </source>
</evidence>
<dbReference type="PROSITE" id="PS50112">
    <property type="entry name" value="PAS"/>
    <property type="match status" value="4"/>
</dbReference>
<keyword evidence="5 21" id="KW-0597">Phosphoprotein</keyword>
<accession>A0A7L9U203</accession>
<dbReference type="Pfam" id="PF00989">
    <property type="entry name" value="PAS"/>
    <property type="match status" value="2"/>
</dbReference>
<comment type="subcellular location">
    <subcellularLocation>
        <location evidence="2">Cell membrane</location>
        <topology evidence="2">Multi-pass membrane protein</topology>
    </subcellularLocation>
</comment>
<feature type="modified residue" description="4-aspartylphosphate" evidence="21">
    <location>
        <position position="1495"/>
    </location>
</feature>
<dbReference type="Pfam" id="PF02518">
    <property type="entry name" value="HATPase_c"/>
    <property type="match status" value="1"/>
</dbReference>
<organism evidence="30 31">
    <name type="scientific">Massilia litorea</name>
    <dbReference type="NCBI Taxonomy" id="2769491"/>
    <lineage>
        <taxon>Bacteria</taxon>
        <taxon>Pseudomonadati</taxon>
        <taxon>Pseudomonadota</taxon>
        <taxon>Betaproteobacteria</taxon>
        <taxon>Burkholderiales</taxon>
        <taxon>Oxalobacteraceae</taxon>
        <taxon>Telluria group</taxon>
        <taxon>Massilia</taxon>
    </lineage>
</organism>
<evidence type="ECO:0000256" key="22">
    <source>
        <dbReference type="SAM" id="Coils"/>
    </source>
</evidence>
<evidence type="ECO:0000256" key="13">
    <source>
        <dbReference type="ARBA" id="ARBA00023012"/>
    </source>
</evidence>
<feature type="compositionally biased region" description="Pro residues" evidence="23">
    <location>
        <begin position="1569"/>
        <end position="1579"/>
    </location>
</feature>
<evidence type="ECO:0000256" key="16">
    <source>
        <dbReference type="ARBA" id="ARBA00058004"/>
    </source>
</evidence>
<dbReference type="CDD" id="cd00088">
    <property type="entry name" value="HPT"/>
    <property type="match status" value="1"/>
</dbReference>
<evidence type="ECO:0000256" key="5">
    <source>
        <dbReference type="ARBA" id="ARBA00022553"/>
    </source>
</evidence>
<evidence type="ECO:0000256" key="23">
    <source>
        <dbReference type="SAM" id="MobiDB-lite"/>
    </source>
</evidence>
<feature type="modified residue" description="4-aspartylphosphate" evidence="21">
    <location>
        <position position="1349"/>
    </location>
</feature>
<feature type="domain" description="PAS" evidence="27">
    <location>
        <begin position="656"/>
        <end position="728"/>
    </location>
</feature>
<dbReference type="GO" id="GO:0006355">
    <property type="term" value="P:regulation of DNA-templated transcription"/>
    <property type="evidence" value="ECO:0007669"/>
    <property type="project" value="InterPro"/>
</dbReference>
<evidence type="ECO:0000256" key="12">
    <source>
        <dbReference type="ARBA" id="ARBA00022989"/>
    </source>
</evidence>
<dbReference type="InterPro" id="IPR035965">
    <property type="entry name" value="PAS-like_dom_sf"/>
</dbReference>
<dbReference type="NCBIfam" id="TIGR00229">
    <property type="entry name" value="sensory_box"/>
    <property type="match status" value="4"/>
</dbReference>
<feature type="domain" description="PAS" evidence="27">
    <location>
        <begin position="910"/>
        <end position="980"/>
    </location>
</feature>
<comment type="function">
    <text evidence="16">Member of the two-component regulatory system BvgS/BvgA. Phosphorylates BvgA via a four-step phosphorelay in response to environmental signals.</text>
</comment>
<gene>
    <name evidence="30" type="ORF">LPB04_19350</name>
</gene>
<dbReference type="SMART" id="SM00387">
    <property type="entry name" value="HATPase_c"/>
    <property type="match status" value="1"/>
</dbReference>
<keyword evidence="13" id="KW-0902">Two-component regulatory system</keyword>
<keyword evidence="15 24" id="KW-0472">Membrane</keyword>
<evidence type="ECO:0000259" key="27">
    <source>
        <dbReference type="PROSITE" id="PS50112"/>
    </source>
</evidence>
<feature type="domain" description="PAS" evidence="27">
    <location>
        <begin position="785"/>
        <end position="853"/>
    </location>
</feature>
<dbReference type="PROSITE" id="PS50110">
    <property type="entry name" value="RESPONSE_REGULATORY"/>
    <property type="match status" value="2"/>
</dbReference>
<keyword evidence="12 24" id="KW-1133">Transmembrane helix</keyword>
<dbReference type="GO" id="GO:0005886">
    <property type="term" value="C:plasma membrane"/>
    <property type="evidence" value="ECO:0007669"/>
    <property type="project" value="UniProtKB-SubCell"/>
</dbReference>
<evidence type="ECO:0000256" key="18">
    <source>
        <dbReference type="ARBA" id="ARBA00068150"/>
    </source>
</evidence>
<dbReference type="PROSITE" id="PS50894">
    <property type="entry name" value="HPT"/>
    <property type="match status" value="1"/>
</dbReference>
<keyword evidence="10" id="KW-0418">Kinase</keyword>
<dbReference type="Proteomes" id="UP000593875">
    <property type="component" value="Chromosome"/>
</dbReference>
<dbReference type="InterPro" id="IPR001789">
    <property type="entry name" value="Sig_transdc_resp-reg_receiver"/>
</dbReference>
<dbReference type="PANTHER" id="PTHR45339:SF1">
    <property type="entry name" value="HYBRID SIGNAL TRANSDUCTION HISTIDINE KINASE J"/>
    <property type="match status" value="1"/>
</dbReference>
<dbReference type="Gene3D" id="3.30.565.10">
    <property type="entry name" value="Histidine kinase-like ATPase, C-terminal domain"/>
    <property type="match status" value="1"/>
</dbReference>
<dbReference type="InterPro" id="IPR011006">
    <property type="entry name" value="CheY-like_superfamily"/>
</dbReference>
<dbReference type="InterPro" id="IPR000700">
    <property type="entry name" value="PAS-assoc_C"/>
</dbReference>
<dbReference type="InterPro" id="IPR036097">
    <property type="entry name" value="HisK_dim/P_sf"/>
</dbReference>
<feature type="domain" description="Histidine kinase" evidence="25">
    <location>
        <begin position="1054"/>
        <end position="1275"/>
    </location>
</feature>
<dbReference type="PANTHER" id="PTHR45339">
    <property type="entry name" value="HYBRID SIGNAL TRANSDUCTION HISTIDINE KINASE J"/>
    <property type="match status" value="1"/>
</dbReference>
<keyword evidence="4" id="KW-1003">Cell membrane</keyword>
<keyword evidence="6" id="KW-0808">Transferase</keyword>
<dbReference type="InterPro" id="IPR005467">
    <property type="entry name" value="His_kinase_dom"/>
</dbReference>
<dbReference type="SMART" id="SM00086">
    <property type="entry name" value="PAC"/>
    <property type="match status" value="4"/>
</dbReference>
<dbReference type="GO" id="GO:0000155">
    <property type="term" value="F:phosphorelay sensor kinase activity"/>
    <property type="evidence" value="ECO:0007669"/>
    <property type="project" value="InterPro"/>
</dbReference>
<dbReference type="Pfam" id="PF00072">
    <property type="entry name" value="Response_reg"/>
    <property type="match status" value="2"/>
</dbReference>
<comment type="catalytic activity">
    <reaction evidence="1">
        <text>ATP + protein L-histidine = ADP + protein N-phospho-L-histidine.</text>
        <dbReference type="EC" id="2.7.13.3"/>
    </reaction>
</comment>
<dbReference type="EC" id="2.7.13.3" evidence="3"/>
<feature type="domain" description="HPt" evidence="29">
    <location>
        <begin position="1600"/>
        <end position="1698"/>
    </location>
</feature>
<protein>
    <recommendedName>
        <fullName evidence="18">Sensory/regulatory protein RpfC</fullName>
        <ecNumber evidence="3">2.7.13.3</ecNumber>
    </recommendedName>
    <alternativeName>
        <fullName evidence="19">Virulence sensor protein BvgS</fullName>
    </alternativeName>
</protein>
<feature type="domain" description="PAC" evidence="28">
    <location>
        <begin position="605"/>
        <end position="655"/>
    </location>
</feature>
<evidence type="ECO:0000256" key="14">
    <source>
        <dbReference type="ARBA" id="ARBA00023026"/>
    </source>
</evidence>
<dbReference type="InterPro" id="IPR003594">
    <property type="entry name" value="HATPase_dom"/>
</dbReference>
<evidence type="ECO:0000256" key="7">
    <source>
        <dbReference type="ARBA" id="ARBA00022692"/>
    </source>
</evidence>
<dbReference type="SMART" id="SM00388">
    <property type="entry name" value="HisKA"/>
    <property type="match status" value="1"/>
</dbReference>
<feature type="modified residue" description="Phosphohistidine" evidence="20">
    <location>
        <position position="1639"/>
    </location>
</feature>
<dbReference type="Pfam" id="PF13426">
    <property type="entry name" value="PAS_9"/>
    <property type="match status" value="1"/>
</dbReference>
<evidence type="ECO:0000313" key="31">
    <source>
        <dbReference type="Proteomes" id="UP000593875"/>
    </source>
</evidence>
<keyword evidence="31" id="KW-1185">Reference proteome</keyword>
<dbReference type="InterPro" id="IPR036890">
    <property type="entry name" value="HATPase_C_sf"/>
</dbReference>
<comment type="subunit">
    <text evidence="17">At low DSF concentrations, interacts with RpfF.</text>
</comment>
<dbReference type="GO" id="GO:0005524">
    <property type="term" value="F:ATP binding"/>
    <property type="evidence" value="ECO:0007669"/>
    <property type="project" value="UniProtKB-KW"/>
</dbReference>
<dbReference type="KEGG" id="mlir:LPB04_19350"/>
<dbReference type="CDD" id="cd17546">
    <property type="entry name" value="REC_hyHK_CKI1_RcsC-like"/>
    <property type="match status" value="1"/>
</dbReference>
<dbReference type="InterPro" id="IPR004358">
    <property type="entry name" value="Sig_transdc_His_kin-like_C"/>
</dbReference>
<evidence type="ECO:0000256" key="3">
    <source>
        <dbReference type="ARBA" id="ARBA00012438"/>
    </source>
</evidence>
<dbReference type="CDD" id="cd00082">
    <property type="entry name" value="HisKA"/>
    <property type="match status" value="1"/>
</dbReference>
<keyword evidence="7 24" id="KW-0812">Transmembrane</keyword>
<evidence type="ECO:0000259" key="29">
    <source>
        <dbReference type="PROSITE" id="PS50894"/>
    </source>
</evidence>
<dbReference type="SUPFAM" id="SSF55874">
    <property type="entry name" value="ATPase domain of HSP90 chaperone/DNA topoisomerase II/histidine kinase"/>
    <property type="match status" value="1"/>
</dbReference>
<evidence type="ECO:0000313" key="30">
    <source>
        <dbReference type="EMBL" id="QOL49063.1"/>
    </source>
</evidence>
<dbReference type="FunFam" id="3.30.565.10:FF:000010">
    <property type="entry name" value="Sensor histidine kinase RcsC"/>
    <property type="match status" value="1"/>
</dbReference>
<dbReference type="InterPro" id="IPR013767">
    <property type="entry name" value="PAS_fold"/>
</dbReference>
<evidence type="ECO:0000256" key="1">
    <source>
        <dbReference type="ARBA" id="ARBA00000085"/>
    </source>
</evidence>
<feature type="transmembrane region" description="Helical" evidence="24">
    <location>
        <begin position="146"/>
        <end position="167"/>
    </location>
</feature>
<evidence type="ECO:0000259" key="25">
    <source>
        <dbReference type="PROSITE" id="PS50109"/>
    </source>
</evidence>
<feature type="domain" description="Response regulatory" evidence="26">
    <location>
        <begin position="1295"/>
        <end position="1416"/>
    </location>
</feature>
<dbReference type="InterPro" id="IPR036641">
    <property type="entry name" value="HPT_dom_sf"/>
</dbReference>
<dbReference type="SUPFAM" id="SSF47384">
    <property type="entry name" value="Homodimeric domain of signal transducing histidine kinase"/>
    <property type="match status" value="1"/>
</dbReference>
<evidence type="ECO:0000259" key="26">
    <source>
        <dbReference type="PROSITE" id="PS50110"/>
    </source>
</evidence>
<evidence type="ECO:0000256" key="2">
    <source>
        <dbReference type="ARBA" id="ARBA00004651"/>
    </source>
</evidence>
<dbReference type="InterPro" id="IPR000014">
    <property type="entry name" value="PAS"/>
</dbReference>
<evidence type="ECO:0000256" key="11">
    <source>
        <dbReference type="ARBA" id="ARBA00022840"/>
    </source>
</evidence>
<evidence type="ECO:0000256" key="17">
    <source>
        <dbReference type="ARBA" id="ARBA00064003"/>
    </source>
</evidence>
<evidence type="ECO:0000256" key="4">
    <source>
        <dbReference type="ARBA" id="ARBA00022475"/>
    </source>
</evidence>
<dbReference type="Gene3D" id="1.10.287.130">
    <property type="match status" value="1"/>
</dbReference>
<feature type="domain" description="Response regulatory" evidence="26">
    <location>
        <begin position="1442"/>
        <end position="1564"/>
    </location>
</feature>
<feature type="transmembrane region" description="Helical" evidence="24">
    <location>
        <begin position="179"/>
        <end position="200"/>
    </location>
</feature>
<dbReference type="Gene3D" id="1.20.120.160">
    <property type="entry name" value="HPT domain"/>
    <property type="match status" value="1"/>
</dbReference>
<feature type="domain" description="PAC" evidence="28">
    <location>
        <begin position="732"/>
        <end position="784"/>
    </location>
</feature>
<name>A0A7L9U203_9BURK</name>
<dbReference type="PROSITE" id="PS50113">
    <property type="entry name" value="PAC"/>
    <property type="match status" value="3"/>
</dbReference>
<keyword evidence="8" id="KW-0732">Signal</keyword>
<evidence type="ECO:0000256" key="6">
    <source>
        <dbReference type="ARBA" id="ARBA00022679"/>
    </source>
</evidence>
<dbReference type="CDD" id="cd16922">
    <property type="entry name" value="HATPase_EvgS-ArcB-TorS-like"/>
    <property type="match status" value="1"/>
</dbReference>
<feature type="domain" description="PAS" evidence="27">
    <location>
        <begin position="527"/>
        <end position="571"/>
    </location>
</feature>
<evidence type="ECO:0000256" key="20">
    <source>
        <dbReference type="PROSITE-ProRule" id="PRU00110"/>
    </source>
</evidence>
<dbReference type="SMART" id="SM00448">
    <property type="entry name" value="REC"/>
    <property type="match status" value="2"/>
</dbReference>
<dbReference type="Gene3D" id="3.40.50.2300">
    <property type="match status" value="2"/>
</dbReference>
<evidence type="ECO:0000256" key="10">
    <source>
        <dbReference type="ARBA" id="ARBA00022777"/>
    </source>
</evidence>
<feature type="domain" description="PAC" evidence="28">
    <location>
        <begin position="984"/>
        <end position="1036"/>
    </location>
</feature>
<dbReference type="SUPFAM" id="SSF47226">
    <property type="entry name" value="Histidine-containing phosphotransfer domain, HPT domain"/>
    <property type="match status" value="1"/>
</dbReference>
<keyword evidence="22" id="KW-0175">Coiled coil</keyword>
<evidence type="ECO:0000259" key="28">
    <source>
        <dbReference type="PROSITE" id="PS50113"/>
    </source>
</evidence>